<evidence type="ECO:0000313" key="3">
    <source>
        <dbReference type="Proteomes" id="UP001183610"/>
    </source>
</evidence>
<dbReference type="Gene3D" id="3.10.450.50">
    <property type="match status" value="1"/>
</dbReference>
<dbReference type="InterPro" id="IPR037401">
    <property type="entry name" value="SnoaL-like"/>
</dbReference>
<protein>
    <submittedName>
        <fullName evidence="2">Nuclear transport factor 2 family protein</fullName>
    </submittedName>
</protein>
<dbReference type="InterPro" id="IPR032710">
    <property type="entry name" value="NTF2-like_dom_sf"/>
</dbReference>
<dbReference type="Pfam" id="PF13577">
    <property type="entry name" value="SnoaL_4"/>
    <property type="match status" value="1"/>
</dbReference>
<dbReference type="EMBL" id="JAVRET010000008">
    <property type="protein sequence ID" value="MDT0408554.1"/>
    <property type="molecule type" value="Genomic_DNA"/>
</dbReference>
<proteinExistence type="predicted"/>
<evidence type="ECO:0000313" key="2">
    <source>
        <dbReference type="EMBL" id="MDT0408554.1"/>
    </source>
</evidence>
<dbReference type="SUPFAM" id="SSF54427">
    <property type="entry name" value="NTF2-like"/>
    <property type="match status" value="1"/>
</dbReference>
<feature type="domain" description="SnoaL-like" evidence="1">
    <location>
        <begin position="23"/>
        <end position="79"/>
    </location>
</feature>
<organism evidence="2 3">
    <name type="scientific">Streptomyces evansiae</name>
    <dbReference type="NCBI Taxonomy" id="3075535"/>
    <lineage>
        <taxon>Bacteria</taxon>
        <taxon>Bacillati</taxon>
        <taxon>Actinomycetota</taxon>
        <taxon>Actinomycetes</taxon>
        <taxon>Kitasatosporales</taxon>
        <taxon>Streptomycetaceae</taxon>
        <taxon>Streptomyces</taxon>
    </lineage>
</organism>
<sequence length="104" mass="10958">MTTTTPPDDVRAGSLPGDAARSAALYTEVQAFYARQAHHLDAVRAEEFAATFAAEGVFAHSPDTPAARGRAAIAEEVRGLQRPPVRRRPRPAAALVLDAGRAPG</sequence>
<reference evidence="3" key="1">
    <citation type="submission" date="2023-07" db="EMBL/GenBank/DDBJ databases">
        <title>30 novel species of actinomycetes from the DSMZ collection.</title>
        <authorList>
            <person name="Nouioui I."/>
        </authorList>
    </citation>
    <scope>NUCLEOTIDE SEQUENCE [LARGE SCALE GENOMIC DNA]</scope>
    <source>
        <strain evidence="3">DSM 41979</strain>
    </source>
</reference>
<dbReference type="RefSeq" id="WP_010266670.1">
    <property type="nucleotide sequence ID" value="NZ_JAVRET010000008.1"/>
</dbReference>
<comment type="caution">
    <text evidence="2">The sequence shown here is derived from an EMBL/GenBank/DDBJ whole genome shotgun (WGS) entry which is preliminary data.</text>
</comment>
<keyword evidence="3" id="KW-1185">Reference proteome</keyword>
<accession>A0ABU2QZE8</accession>
<dbReference type="Proteomes" id="UP001183610">
    <property type="component" value="Unassembled WGS sequence"/>
</dbReference>
<evidence type="ECO:0000259" key="1">
    <source>
        <dbReference type="Pfam" id="PF13577"/>
    </source>
</evidence>
<name>A0ABU2QZE8_9ACTN</name>
<gene>
    <name evidence="2" type="ORF">RM698_05725</name>
</gene>